<feature type="domain" description="MYND-type" evidence="5">
    <location>
        <begin position="438"/>
        <end position="487"/>
    </location>
</feature>
<keyword evidence="3" id="KW-0862">Zinc</keyword>
<evidence type="ECO:0000313" key="7">
    <source>
        <dbReference type="Proteomes" id="UP001465976"/>
    </source>
</evidence>
<dbReference type="InterPro" id="IPR002893">
    <property type="entry name" value="Znf_MYND"/>
</dbReference>
<dbReference type="Proteomes" id="UP001465976">
    <property type="component" value="Unassembled WGS sequence"/>
</dbReference>
<sequence>MPFNPYYTMDILDNAHLLHATQRFTTSKRALQHLARLGSPPKPSAFNKSHPSAHVEEAVQVLATIVDAGKESTASMSTIIAGDIQIHWTHLAPWIKFFLEEVVISRSIPNTIEEYNLFEHTIAYIPLIMIICPEIPAFFAFIYRVSPVLFPCFIQAWWRSVDEHHPSARPWSLVVLQGLEAIAGAKDTPKVRPNGPYLPNHDLGIIYARHVDFISPHIRSMPLFELRFVHSYMQCISRPCFPGTVIPNFLRTVSPTMIPPLLSLFHGILFKRPFLRGKAPLDIDELFTTYEILFLTIVHILCLMKEAVPILHILETGVIKCIVEGLPLVAKHRNQEPQLFMKIAFQAHEILDCIARFLVYPAILHEFLKSLKNLGNPDALDQELLMISKELGESWLRLKQKATFLRIVRRDLKEGAPAEICGSSKYLVVIQRSPIEQCPLRPKGSGKTPTQNRRKVQYLRCSSCQQVMYCSINCQRSDWRAGHKKTCRDLTKNRKDQPFTTNYDREFFEQWGKVFIEMNAREIRAIIESYRSSLRVARPTTSLSADERLVARGKNPLILLDFDTPGFKPTDCVKVVDSTNFLADTRLAVMPASRESLLTTWREPVFDGRNIVAYVLLPRATDLLPWPMNLAMDLPDGPKRS</sequence>
<evidence type="ECO:0000313" key="6">
    <source>
        <dbReference type="EMBL" id="KAL0578885.1"/>
    </source>
</evidence>
<organism evidence="6 7">
    <name type="scientific">Marasmius crinis-equi</name>
    <dbReference type="NCBI Taxonomy" id="585013"/>
    <lineage>
        <taxon>Eukaryota</taxon>
        <taxon>Fungi</taxon>
        <taxon>Dikarya</taxon>
        <taxon>Basidiomycota</taxon>
        <taxon>Agaricomycotina</taxon>
        <taxon>Agaricomycetes</taxon>
        <taxon>Agaricomycetidae</taxon>
        <taxon>Agaricales</taxon>
        <taxon>Marasmiineae</taxon>
        <taxon>Marasmiaceae</taxon>
        <taxon>Marasmius</taxon>
    </lineage>
</organism>
<dbReference type="SUPFAM" id="SSF144232">
    <property type="entry name" value="HIT/MYND zinc finger-like"/>
    <property type="match status" value="1"/>
</dbReference>
<dbReference type="EMBL" id="JBAHYK010000080">
    <property type="protein sequence ID" value="KAL0578885.1"/>
    <property type="molecule type" value="Genomic_DNA"/>
</dbReference>
<evidence type="ECO:0000259" key="5">
    <source>
        <dbReference type="PROSITE" id="PS50865"/>
    </source>
</evidence>
<proteinExistence type="predicted"/>
<evidence type="ECO:0000256" key="4">
    <source>
        <dbReference type="PROSITE-ProRule" id="PRU00134"/>
    </source>
</evidence>
<keyword evidence="7" id="KW-1185">Reference proteome</keyword>
<dbReference type="PROSITE" id="PS50865">
    <property type="entry name" value="ZF_MYND_2"/>
    <property type="match status" value="1"/>
</dbReference>
<dbReference type="Gene3D" id="6.10.140.2220">
    <property type="match status" value="1"/>
</dbReference>
<reference evidence="6 7" key="1">
    <citation type="submission" date="2024-02" db="EMBL/GenBank/DDBJ databases">
        <title>A draft genome for the cacao thread blight pathogen Marasmius crinis-equi.</title>
        <authorList>
            <person name="Cohen S.P."/>
            <person name="Baruah I.K."/>
            <person name="Amoako-Attah I."/>
            <person name="Bukari Y."/>
            <person name="Meinhardt L.W."/>
            <person name="Bailey B.A."/>
        </authorList>
    </citation>
    <scope>NUCLEOTIDE SEQUENCE [LARGE SCALE GENOMIC DNA]</scope>
    <source>
        <strain evidence="6 7">GH-76</strain>
    </source>
</reference>
<dbReference type="Pfam" id="PF01753">
    <property type="entry name" value="zf-MYND"/>
    <property type="match status" value="1"/>
</dbReference>
<comment type="caution">
    <text evidence="6">The sequence shown here is derived from an EMBL/GenBank/DDBJ whole genome shotgun (WGS) entry which is preliminary data.</text>
</comment>
<evidence type="ECO:0000256" key="2">
    <source>
        <dbReference type="ARBA" id="ARBA00022771"/>
    </source>
</evidence>
<protein>
    <recommendedName>
        <fullName evidence="5">MYND-type domain-containing protein</fullName>
    </recommendedName>
</protein>
<evidence type="ECO:0000256" key="1">
    <source>
        <dbReference type="ARBA" id="ARBA00022723"/>
    </source>
</evidence>
<accession>A0ABR3FU95</accession>
<keyword evidence="1" id="KW-0479">Metal-binding</keyword>
<keyword evidence="2 4" id="KW-0863">Zinc-finger</keyword>
<name>A0ABR3FU95_9AGAR</name>
<gene>
    <name evidence="6" type="ORF">V5O48_003118</name>
</gene>
<evidence type="ECO:0000256" key="3">
    <source>
        <dbReference type="ARBA" id="ARBA00022833"/>
    </source>
</evidence>